<keyword evidence="6" id="KW-0969">Cilium</keyword>
<accession>A0ABS0SB42</accession>
<dbReference type="NCBIfam" id="NF004670">
    <property type="entry name" value="PRK06009.1"/>
    <property type="match status" value="1"/>
</dbReference>
<feature type="compositionally biased region" description="Acidic residues" evidence="5">
    <location>
        <begin position="144"/>
        <end position="153"/>
    </location>
</feature>
<evidence type="ECO:0000256" key="2">
    <source>
        <dbReference type="ARBA" id="ARBA00016013"/>
    </source>
</evidence>
<comment type="similarity">
    <text evidence="1">Belongs to the FlgD family.</text>
</comment>
<evidence type="ECO:0000256" key="1">
    <source>
        <dbReference type="ARBA" id="ARBA00010577"/>
    </source>
</evidence>
<proteinExistence type="inferred from homology"/>
<evidence type="ECO:0000256" key="3">
    <source>
        <dbReference type="ARBA" id="ARBA00022795"/>
    </source>
</evidence>
<protein>
    <recommendedName>
        <fullName evidence="2">Basal-body rod modification protein FlgD</fullName>
    </recommendedName>
</protein>
<dbReference type="RefSeq" id="WP_198474396.1">
    <property type="nucleotide sequence ID" value="NZ_JADGMQ010000002.1"/>
</dbReference>
<evidence type="ECO:0000256" key="4">
    <source>
        <dbReference type="ARBA" id="ARBA00024746"/>
    </source>
</evidence>
<feature type="region of interest" description="Disordered" evidence="5">
    <location>
        <begin position="128"/>
        <end position="153"/>
    </location>
</feature>
<dbReference type="InterPro" id="IPR005648">
    <property type="entry name" value="FlgD"/>
</dbReference>
<gene>
    <name evidence="6" type="primary">flgD</name>
    <name evidence="6" type="ORF">IOD40_03490</name>
</gene>
<organism evidence="6 7">
    <name type="scientific">Aquamicrobium zhengzhouense</name>
    <dbReference type="NCBI Taxonomy" id="2781738"/>
    <lineage>
        <taxon>Bacteria</taxon>
        <taxon>Pseudomonadati</taxon>
        <taxon>Pseudomonadota</taxon>
        <taxon>Alphaproteobacteria</taxon>
        <taxon>Hyphomicrobiales</taxon>
        <taxon>Phyllobacteriaceae</taxon>
        <taxon>Aquamicrobium</taxon>
    </lineage>
</organism>
<dbReference type="Proteomes" id="UP000601789">
    <property type="component" value="Unassembled WGS sequence"/>
</dbReference>
<evidence type="ECO:0000256" key="5">
    <source>
        <dbReference type="SAM" id="MobiDB-lite"/>
    </source>
</evidence>
<evidence type="ECO:0000313" key="6">
    <source>
        <dbReference type="EMBL" id="MBI1619727.1"/>
    </source>
</evidence>
<dbReference type="Pfam" id="PF03963">
    <property type="entry name" value="FlgD"/>
    <property type="match status" value="1"/>
</dbReference>
<name>A0ABS0SB42_9HYPH</name>
<keyword evidence="6" id="KW-0282">Flagellum</keyword>
<keyword evidence="7" id="KW-1185">Reference proteome</keyword>
<reference evidence="6 7" key="1">
    <citation type="submission" date="2020-10" db="EMBL/GenBank/DDBJ databases">
        <title>Aquamicrobium zhengzhouensis sp. nov., a exopolysaccharide producing bacterium isolated from farmland soil.</title>
        <authorList>
            <person name="Wang X."/>
        </authorList>
    </citation>
    <scope>NUCLEOTIDE SEQUENCE [LARGE SCALE GENOMIC DNA]</scope>
    <source>
        <strain evidence="7">cd-1</strain>
    </source>
</reference>
<keyword evidence="6" id="KW-0966">Cell projection</keyword>
<sequence>MTVSAVGTPTAAPAAANAASSMSAQTVDYQSFLRLLVAQMKNQDPTSPMESTDYVAQLATFSQVEQSLQINNKLQSMLLGNTLAQASNLIGRHVETMDGRSSGIVKEIEVFSDGTVLVLNDGSKLPMGSGFTVRDASNAPEPAPEPDPDQSEA</sequence>
<keyword evidence="3" id="KW-1005">Bacterial flagellum biogenesis</keyword>
<comment type="caution">
    <text evidence="6">The sequence shown here is derived from an EMBL/GenBank/DDBJ whole genome shotgun (WGS) entry which is preliminary data.</text>
</comment>
<comment type="function">
    <text evidence="4">Required for flagellar hook formation. May act as a scaffolding protein.</text>
</comment>
<dbReference type="EMBL" id="JADGMQ010000002">
    <property type="protein sequence ID" value="MBI1619727.1"/>
    <property type="molecule type" value="Genomic_DNA"/>
</dbReference>
<evidence type="ECO:0000313" key="7">
    <source>
        <dbReference type="Proteomes" id="UP000601789"/>
    </source>
</evidence>